<dbReference type="InParanoid" id="T1HYJ6"/>
<feature type="region of interest" description="Disordered" evidence="1">
    <location>
        <begin position="158"/>
        <end position="181"/>
    </location>
</feature>
<dbReference type="EMBL" id="ACPB03020118">
    <property type="status" value="NOT_ANNOTATED_CDS"/>
    <property type="molecule type" value="Genomic_DNA"/>
</dbReference>
<feature type="compositionally biased region" description="Polar residues" evidence="1">
    <location>
        <begin position="160"/>
        <end position="181"/>
    </location>
</feature>
<proteinExistence type="predicted"/>
<organism evidence="2 3">
    <name type="scientific">Rhodnius prolixus</name>
    <name type="common">Triatomid bug</name>
    <dbReference type="NCBI Taxonomy" id="13249"/>
    <lineage>
        <taxon>Eukaryota</taxon>
        <taxon>Metazoa</taxon>
        <taxon>Ecdysozoa</taxon>
        <taxon>Arthropoda</taxon>
        <taxon>Hexapoda</taxon>
        <taxon>Insecta</taxon>
        <taxon>Pterygota</taxon>
        <taxon>Neoptera</taxon>
        <taxon>Paraneoptera</taxon>
        <taxon>Hemiptera</taxon>
        <taxon>Heteroptera</taxon>
        <taxon>Panheteroptera</taxon>
        <taxon>Cimicomorpha</taxon>
        <taxon>Reduviidae</taxon>
        <taxon>Triatominae</taxon>
        <taxon>Rhodnius</taxon>
    </lineage>
</organism>
<reference evidence="2" key="1">
    <citation type="submission" date="2015-05" db="UniProtKB">
        <authorList>
            <consortium name="EnsemblMetazoa"/>
        </authorList>
    </citation>
    <scope>IDENTIFICATION</scope>
</reference>
<dbReference type="EnsemblMetazoa" id="RPRC009116-RA">
    <property type="protein sequence ID" value="RPRC009116-PA"/>
    <property type="gene ID" value="RPRC009116"/>
</dbReference>
<evidence type="ECO:0008006" key="4">
    <source>
        <dbReference type="Google" id="ProtNLM"/>
    </source>
</evidence>
<dbReference type="VEuPathDB" id="VectorBase:RPRC009116"/>
<dbReference type="Gene3D" id="2.30.30.140">
    <property type="match status" value="1"/>
</dbReference>
<evidence type="ECO:0000313" key="2">
    <source>
        <dbReference type="EnsemblMetazoa" id="RPRC009116-PA"/>
    </source>
</evidence>
<dbReference type="HOGENOM" id="CLU_1492714_0_0_1"/>
<protein>
    <recommendedName>
        <fullName evidence="4">Tudor domain-containing protein</fullName>
    </recommendedName>
</protein>
<sequence>STTNSENSEQANLFNDINWEENLEIDASEELVEEFAPRPRLMSVQKVIKEEPSEIEESSSIKLETIEEEEEIDETLQPKKEEDEQTQEEEQDTESQEDVASPTRPSSNDNVEQEFSAGLQIHVKDYKTTEWNKASILEVDWEEEEVLVHYDIRKPDEWVSMSSQRLSRSTTHPLSGTSKYN</sequence>
<feature type="region of interest" description="Disordered" evidence="1">
    <location>
        <begin position="37"/>
        <end position="116"/>
    </location>
</feature>
<keyword evidence="3" id="KW-1185">Reference proteome</keyword>
<dbReference type="Proteomes" id="UP000015103">
    <property type="component" value="Unassembled WGS sequence"/>
</dbReference>
<evidence type="ECO:0000256" key="1">
    <source>
        <dbReference type="SAM" id="MobiDB-lite"/>
    </source>
</evidence>
<dbReference type="AlphaFoldDB" id="T1HYJ6"/>
<name>T1HYJ6_RHOPR</name>
<accession>T1HYJ6</accession>
<evidence type="ECO:0000313" key="3">
    <source>
        <dbReference type="Proteomes" id="UP000015103"/>
    </source>
</evidence>
<feature type="compositionally biased region" description="Acidic residues" evidence="1">
    <location>
        <begin position="83"/>
        <end position="97"/>
    </location>
</feature>